<dbReference type="GO" id="GO:0006508">
    <property type="term" value="P:proteolysis"/>
    <property type="evidence" value="ECO:0007669"/>
    <property type="project" value="UniProtKB-KW"/>
</dbReference>
<name>A0AA49ANK1_9VIRU</name>
<evidence type="ECO:0000256" key="1">
    <source>
        <dbReference type="ARBA" id="ARBA00004301"/>
    </source>
</evidence>
<evidence type="ECO:0000256" key="7">
    <source>
        <dbReference type="ARBA" id="ARBA00022758"/>
    </source>
</evidence>
<keyword evidence="10" id="KW-1043">Host membrane</keyword>
<evidence type="ECO:0000313" key="19">
    <source>
        <dbReference type="EMBL" id="QXV86505.1"/>
    </source>
</evidence>
<comment type="catalytic activity">
    <reaction evidence="16">
        <text>RNA(n) + a ribonucleoside 5'-triphosphate = RNA(n+1) + diphosphate</text>
        <dbReference type="Rhea" id="RHEA:21248"/>
        <dbReference type="Rhea" id="RHEA-COMP:14527"/>
        <dbReference type="Rhea" id="RHEA-COMP:17342"/>
        <dbReference type="ChEBI" id="CHEBI:33019"/>
        <dbReference type="ChEBI" id="CHEBI:61557"/>
        <dbReference type="ChEBI" id="CHEBI:140395"/>
    </reaction>
</comment>
<keyword evidence="8" id="KW-0378">Hydrolase</keyword>
<feature type="transmembrane region" description="Helical" evidence="18">
    <location>
        <begin position="298"/>
        <end position="319"/>
    </location>
</feature>
<reference evidence="19" key="1">
    <citation type="submission" date="2021-02" db="EMBL/GenBank/DDBJ databases">
        <title>RNA virus diversity of birds and small mammals from Qiang-Tibet plateau of China.</title>
        <authorList>
            <person name="Zhu W."/>
            <person name="Huang Y."/>
            <person name="Yang J."/>
        </authorList>
    </citation>
    <scope>NUCLEOTIDE SEQUENCE</scope>
    <source>
        <strain evidence="19">YSN02</strain>
    </source>
</reference>
<evidence type="ECO:0000256" key="17">
    <source>
        <dbReference type="SAM" id="MobiDB-lite"/>
    </source>
</evidence>
<dbReference type="InterPro" id="IPR009003">
    <property type="entry name" value="Peptidase_S1_PA"/>
</dbReference>
<evidence type="ECO:0000256" key="11">
    <source>
        <dbReference type="ARBA" id="ARBA00022953"/>
    </source>
</evidence>
<feature type="transmembrane region" description="Helical" evidence="18">
    <location>
        <begin position="389"/>
        <end position="409"/>
    </location>
</feature>
<evidence type="ECO:0000256" key="3">
    <source>
        <dbReference type="ARBA" id="ARBA00022520"/>
    </source>
</evidence>
<keyword evidence="12 18" id="KW-1133">Transmembrane helix</keyword>
<evidence type="ECO:0000256" key="18">
    <source>
        <dbReference type="SAM" id="Phobius"/>
    </source>
</evidence>
<evidence type="ECO:0000256" key="2">
    <source>
        <dbReference type="ARBA" id="ARBA00011245"/>
    </source>
</evidence>
<dbReference type="Gene3D" id="2.40.10.10">
    <property type="entry name" value="Trypsin-like serine proteases"/>
    <property type="match status" value="2"/>
</dbReference>
<evidence type="ECO:0000256" key="8">
    <source>
        <dbReference type="ARBA" id="ARBA00022801"/>
    </source>
</evidence>
<keyword evidence="9" id="KW-0720">Serine protease</keyword>
<comment type="function">
    <text evidence="14">Protein covalently attached to the 5' extremity of the genomic and subgenomic RNAs. It may serve as a primer for the replicase.</text>
</comment>
<comment type="subunit">
    <text evidence="2">Monomer.</text>
</comment>
<evidence type="ECO:0000256" key="16">
    <source>
        <dbReference type="ARBA" id="ARBA00047383"/>
    </source>
</evidence>
<keyword evidence="6 18" id="KW-0812">Transmembrane</keyword>
<feature type="region of interest" description="Disordered" evidence="17">
    <location>
        <begin position="866"/>
        <end position="913"/>
    </location>
</feature>
<dbReference type="GO" id="GO:0008236">
    <property type="term" value="F:serine-type peptidase activity"/>
    <property type="evidence" value="ECO:0007669"/>
    <property type="project" value="UniProtKB-KW"/>
</dbReference>
<keyword evidence="13 18" id="KW-0472">Membrane</keyword>
<evidence type="ECO:0000256" key="15">
    <source>
        <dbReference type="ARBA" id="ARBA00045910"/>
    </source>
</evidence>
<accession>A0AA49ANK1</accession>
<evidence type="ECO:0000256" key="9">
    <source>
        <dbReference type="ARBA" id="ARBA00022825"/>
    </source>
</evidence>
<organism evidence="19">
    <name type="scientific">Avastrovirus sp</name>
    <dbReference type="NCBI Taxonomy" id="2809168"/>
    <lineage>
        <taxon>Viruses</taxon>
        <taxon>Riboviria</taxon>
        <taxon>Orthornavirae</taxon>
        <taxon>Pisuviricota</taxon>
        <taxon>Stelpaviricetes</taxon>
        <taxon>Stellavirales</taxon>
        <taxon>Astroviridae</taxon>
        <taxon>Avastrovirus</taxon>
    </lineage>
</organism>
<proteinExistence type="predicted"/>
<evidence type="ECO:0000256" key="5">
    <source>
        <dbReference type="ARBA" id="ARBA00022670"/>
    </source>
</evidence>
<comment type="subcellular location">
    <subcellularLocation>
        <location evidence="1">Host membrane</location>
        <topology evidence="1">Multi-pass membrane protein</topology>
    </subcellularLocation>
</comment>
<dbReference type="InterPro" id="IPR043504">
    <property type="entry name" value="Peptidase_S1_PA_chymotrypsin"/>
</dbReference>
<dbReference type="Pfam" id="PF19416">
    <property type="entry name" value="Astro_VPg"/>
    <property type="match status" value="1"/>
</dbReference>
<sequence length="913" mass="102854">MGASKLTGGPGTMALFQRMKEKYGLTKAWKQLMDCDAVQLVDITTAYGWSEGNTILFKVESVQNGHNVTVQNTKIPEQEEMLLKAQASNQHRIRLTAMQSATRVEEAMRLREKIQLLENQLEAERAIVRYKSMEIAHLRKAYVMTREEVTQTVTRANVSWKLAMVLVGLLLLGIWTGEARADDCSRPIKGCYVDTAKHTAKTQYTFTQLQNLCYGNTRTILAGPAYNRTLVKMGCVAEMERIFSDSPNSLLVENWCGGVIDGLVTIVECDPKTIGILQGATSWIQESLVQFRTPDVKVVMAAVSYLVVVATLLIGSVWWKVVPMIVIGGFFQIPTLFLTIAVNFFPLETIVFVPVIMLVDSEYHHWFFILHWLVGVIVSTLYHRSLARISISIFLAIAFPVWHYAILLVKYMELSLPIQVVLFVTGITMSVGTRYACAVVTITNPDGTVEKHKRIELATSGIREKFLKMQNAIRGVIPEIPDKTKCVLRVEAGENEGVGFRFMNNIVTIGHVVGDKTVATLRWNGVSVTLPVLKRVPLIESCDELVYFKLPSEMQGMKPLRLSRVSQSDYMQMLAFKDQEVATYTGWVIMDGNWLSNVFQTKAGDSGAPYVDRNGRLVGIHLGTQGVVAQGYNLIPVLGQPHAVDTTSSVQIVERETTQETPTHYKEPTQEQLMKLNSLIEALNKQCNGYEDLADMITARVIQGTKTSHAVLTAEIESLREVTNGLVELVKCQQKMIETQNDKIKVLEGCIQAEIVTEKKKKVKKTNREQFNKLRVLTEEQYRQMMEEGWSADEINDAVSQLREQAWLNYEMEEEDDFSPEEVLDGFFMTYQRKKPVKGRVQLEPIDVVVEQANRYRCPKCKKTFGRGQRHNPKVCRAESGKPQGHQEIETTATASEQQDSKNVKTGRKGTSR</sequence>
<evidence type="ECO:0000256" key="4">
    <source>
        <dbReference type="ARBA" id="ARBA00022553"/>
    </source>
</evidence>
<evidence type="ECO:0000256" key="14">
    <source>
        <dbReference type="ARBA" id="ARBA00045606"/>
    </source>
</evidence>
<evidence type="ECO:0000256" key="13">
    <source>
        <dbReference type="ARBA" id="ARBA00023136"/>
    </source>
</evidence>
<keyword evidence="5" id="KW-0645">Protease</keyword>
<dbReference type="GO" id="GO:0033644">
    <property type="term" value="C:host cell membrane"/>
    <property type="evidence" value="ECO:0007669"/>
    <property type="project" value="UniProtKB-SubCell"/>
</dbReference>
<dbReference type="GO" id="GO:0075523">
    <property type="term" value="P:viral translational frameshifting"/>
    <property type="evidence" value="ECO:0007669"/>
    <property type="project" value="UniProtKB-KW"/>
</dbReference>
<evidence type="ECO:0000256" key="10">
    <source>
        <dbReference type="ARBA" id="ARBA00022870"/>
    </source>
</evidence>
<keyword evidence="7" id="KW-0688">Ribosomal frameshifting</keyword>
<protein>
    <submittedName>
        <fullName evidence="19">Nonstructural protein 1a</fullName>
    </submittedName>
</protein>
<dbReference type="SUPFAM" id="SSF50494">
    <property type="entry name" value="Trypsin-like serine proteases"/>
    <property type="match status" value="1"/>
</dbReference>
<feature type="transmembrane region" description="Helical" evidence="18">
    <location>
        <begin position="331"/>
        <end position="359"/>
    </location>
</feature>
<keyword evidence="3" id="KW-0191">Covalent protein-RNA linkage</keyword>
<evidence type="ECO:0000256" key="12">
    <source>
        <dbReference type="ARBA" id="ARBA00022989"/>
    </source>
</evidence>
<evidence type="ECO:0000256" key="6">
    <source>
        <dbReference type="ARBA" id="ARBA00022692"/>
    </source>
</evidence>
<keyword evidence="11" id="KW-0693">Viral RNA replication</keyword>
<feature type="compositionally biased region" description="Basic and acidic residues" evidence="17">
    <location>
        <begin position="876"/>
        <end position="889"/>
    </location>
</feature>
<keyword evidence="4" id="KW-0597">Phosphoprotein</keyword>
<dbReference type="EMBL" id="MW826482">
    <property type="protein sequence ID" value="QXV86505.1"/>
    <property type="molecule type" value="Genomic_RNA"/>
</dbReference>
<feature type="transmembrane region" description="Helical" evidence="18">
    <location>
        <begin position="366"/>
        <end position="383"/>
    </location>
</feature>
<dbReference type="InterPro" id="IPR045836">
    <property type="entry name" value="Astro_VPg"/>
</dbReference>
<comment type="function">
    <text evidence="15">Responsible for the cleavage of the polyprotein into functional products.</text>
</comment>